<proteinExistence type="predicted"/>
<dbReference type="GO" id="GO:0031640">
    <property type="term" value="P:killing of cells of another organism"/>
    <property type="evidence" value="ECO:0007669"/>
    <property type="project" value="UniProtKB-KW"/>
</dbReference>
<dbReference type="InterPro" id="IPR023347">
    <property type="entry name" value="Lysozyme_dom_sf"/>
</dbReference>
<dbReference type="PANTHER" id="PTHR37406:SF1">
    <property type="entry name" value="T4-TYPE LYSOZYME 1-RELATED"/>
    <property type="match status" value="1"/>
</dbReference>
<dbReference type="PRINTS" id="PR00684">
    <property type="entry name" value="T4LYSOZYME"/>
</dbReference>
<keyword evidence="1" id="KW-0929">Antimicrobial</keyword>
<keyword evidence="2" id="KW-0081">Bacteriolytic enzyme</keyword>
<comment type="caution">
    <text evidence="3">The sequence shown here is derived from an EMBL/GenBank/DDBJ whole genome shotgun (WGS) entry which is preliminary data.</text>
</comment>
<evidence type="ECO:0000313" key="3">
    <source>
        <dbReference type="EMBL" id="MPL73531.1"/>
    </source>
</evidence>
<reference evidence="3" key="1">
    <citation type="submission" date="2019-08" db="EMBL/GenBank/DDBJ databases">
        <authorList>
            <person name="Kucharzyk K."/>
            <person name="Murdoch R.W."/>
            <person name="Higgins S."/>
            <person name="Loffler F."/>
        </authorList>
    </citation>
    <scope>NUCLEOTIDE SEQUENCE</scope>
</reference>
<dbReference type="PANTHER" id="PTHR37406">
    <property type="entry name" value="T4-TYPE LYSOZYME 1-RELATED"/>
    <property type="match status" value="1"/>
</dbReference>
<evidence type="ECO:0000256" key="2">
    <source>
        <dbReference type="ARBA" id="ARBA00022638"/>
    </source>
</evidence>
<evidence type="ECO:0008006" key="4">
    <source>
        <dbReference type="Google" id="ProtNLM"/>
    </source>
</evidence>
<dbReference type="GO" id="GO:0003796">
    <property type="term" value="F:lysozyme activity"/>
    <property type="evidence" value="ECO:0007669"/>
    <property type="project" value="InterPro"/>
</dbReference>
<dbReference type="SUPFAM" id="SSF53955">
    <property type="entry name" value="Lysozyme-like"/>
    <property type="match status" value="1"/>
</dbReference>
<sequence>MSAIEIVLPFTAQSEGFSKTVYKCPAGFDTIGYGRNIQANPLNQDELKSIGATTSTSKTSYQVSEEIAKTWLKKELERVKNGLSKELSFFDKLDDVRQAILIDMAYNMGIKGLLSFKNTLKLISDGKYVEASINMEQSNWYKQVKTRAKKLCEAMKTGILK</sequence>
<name>A0A644U417_9ZZZZ</name>
<dbReference type="InterPro" id="IPR001165">
    <property type="entry name" value="T4-type_lysozyme"/>
</dbReference>
<dbReference type="GO" id="GO:0016998">
    <property type="term" value="P:cell wall macromolecule catabolic process"/>
    <property type="evidence" value="ECO:0007669"/>
    <property type="project" value="InterPro"/>
</dbReference>
<dbReference type="GO" id="GO:0009253">
    <property type="term" value="P:peptidoglycan catabolic process"/>
    <property type="evidence" value="ECO:0007669"/>
    <property type="project" value="InterPro"/>
</dbReference>
<dbReference type="AlphaFoldDB" id="A0A644U417"/>
<accession>A0A644U417</accession>
<dbReference type="InterPro" id="IPR052619">
    <property type="entry name" value="Phage_lysozyme-like"/>
</dbReference>
<gene>
    <name evidence="3" type="ORF">SDC9_19331</name>
</gene>
<dbReference type="EMBL" id="VSSQ01000074">
    <property type="protein sequence ID" value="MPL73531.1"/>
    <property type="molecule type" value="Genomic_DNA"/>
</dbReference>
<dbReference type="InterPro" id="IPR023346">
    <property type="entry name" value="Lysozyme-like_dom_sf"/>
</dbReference>
<dbReference type="GO" id="GO:0042742">
    <property type="term" value="P:defense response to bacterium"/>
    <property type="evidence" value="ECO:0007669"/>
    <property type="project" value="UniProtKB-KW"/>
</dbReference>
<evidence type="ECO:0000256" key="1">
    <source>
        <dbReference type="ARBA" id="ARBA00022529"/>
    </source>
</evidence>
<dbReference type="Pfam" id="PF00959">
    <property type="entry name" value="Phage_lysozyme"/>
    <property type="match status" value="1"/>
</dbReference>
<dbReference type="InterPro" id="IPR002196">
    <property type="entry name" value="Glyco_hydro_24"/>
</dbReference>
<protein>
    <recommendedName>
        <fullName evidence="4">Lysozyme</fullName>
    </recommendedName>
</protein>
<organism evidence="3">
    <name type="scientific">bioreactor metagenome</name>
    <dbReference type="NCBI Taxonomy" id="1076179"/>
    <lineage>
        <taxon>unclassified sequences</taxon>
        <taxon>metagenomes</taxon>
        <taxon>ecological metagenomes</taxon>
    </lineage>
</organism>
<dbReference type="Gene3D" id="1.10.530.40">
    <property type="match status" value="1"/>
</dbReference>